<comment type="caution">
    <text evidence="7">The sequence shown here is derived from an EMBL/GenBank/DDBJ whole genome shotgun (WGS) entry which is preliminary data.</text>
</comment>
<accession>A0AAN8W735</accession>
<dbReference type="PANTHER" id="PTHR31719:SF179">
    <property type="entry name" value="OS08G0148400 PROTEIN"/>
    <property type="match status" value="1"/>
</dbReference>
<dbReference type="Proteomes" id="UP001370490">
    <property type="component" value="Unassembled WGS sequence"/>
</dbReference>
<dbReference type="PANTHER" id="PTHR31719">
    <property type="entry name" value="NAC TRANSCRIPTION FACTOR 56"/>
    <property type="match status" value="1"/>
</dbReference>
<gene>
    <name evidence="7" type="ORF">RJ641_000851</name>
</gene>
<feature type="domain" description="NAC" evidence="6">
    <location>
        <begin position="29"/>
        <end position="180"/>
    </location>
</feature>
<evidence type="ECO:0000313" key="8">
    <source>
        <dbReference type="Proteomes" id="UP001370490"/>
    </source>
</evidence>
<dbReference type="GO" id="GO:0006355">
    <property type="term" value="P:regulation of DNA-templated transcription"/>
    <property type="evidence" value="ECO:0007669"/>
    <property type="project" value="InterPro"/>
</dbReference>
<name>A0AAN8W735_9MAGN</name>
<feature type="non-terminal residue" evidence="7">
    <location>
        <position position="225"/>
    </location>
</feature>
<keyword evidence="2" id="KW-0238">DNA-binding</keyword>
<evidence type="ECO:0000313" key="7">
    <source>
        <dbReference type="EMBL" id="KAK6947378.1"/>
    </source>
</evidence>
<dbReference type="EMBL" id="JBAMMX010000001">
    <property type="protein sequence ID" value="KAK6947378.1"/>
    <property type="molecule type" value="Genomic_DNA"/>
</dbReference>
<evidence type="ECO:0000256" key="3">
    <source>
        <dbReference type="ARBA" id="ARBA00023163"/>
    </source>
</evidence>
<proteinExistence type="predicted"/>
<dbReference type="InterPro" id="IPR003441">
    <property type="entry name" value="NAC-dom"/>
</dbReference>
<feature type="region of interest" description="Disordered" evidence="5">
    <location>
        <begin position="188"/>
        <end position="210"/>
    </location>
</feature>
<evidence type="ECO:0000256" key="2">
    <source>
        <dbReference type="ARBA" id="ARBA00023125"/>
    </source>
</evidence>
<keyword evidence="1" id="KW-0805">Transcription regulation</keyword>
<feature type="compositionally biased region" description="Polar residues" evidence="5">
    <location>
        <begin position="195"/>
        <end position="210"/>
    </location>
</feature>
<organism evidence="7 8">
    <name type="scientific">Dillenia turbinata</name>
    <dbReference type="NCBI Taxonomy" id="194707"/>
    <lineage>
        <taxon>Eukaryota</taxon>
        <taxon>Viridiplantae</taxon>
        <taxon>Streptophyta</taxon>
        <taxon>Embryophyta</taxon>
        <taxon>Tracheophyta</taxon>
        <taxon>Spermatophyta</taxon>
        <taxon>Magnoliopsida</taxon>
        <taxon>eudicotyledons</taxon>
        <taxon>Gunneridae</taxon>
        <taxon>Pentapetalae</taxon>
        <taxon>Dilleniales</taxon>
        <taxon>Dilleniaceae</taxon>
        <taxon>Dillenia</taxon>
    </lineage>
</organism>
<keyword evidence="8" id="KW-1185">Reference proteome</keyword>
<dbReference type="SUPFAM" id="SSF101941">
    <property type="entry name" value="NAC domain"/>
    <property type="match status" value="1"/>
</dbReference>
<evidence type="ECO:0000256" key="5">
    <source>
        <dbReference type="SAM" id="MobiDB-lite"/>
    </source>
</evidence>
<dbReference type="AlphaFoldDB" id="A0AAN8W735"/>
<evidence type="ECO:0000256" key="1">
    <source>
        <dbReference type="ARBA" id="ARBA00023015"/>
    </source>
</evidence>
<dbReference type="PROSITE" id="PS51005">
    <property type="entry name" value="NAC"/>
    <property type="match status" value="1"/>
</dbReference>
<protein>
    <submittedName>
        <fullName evidence="7">NAC domain</fullName>
    </submittedName>
</protein>
<dbReference type="Pfam" id="PF02365">
    <property type="entry name" value="NAM"/>
    <property type="match status" value="1"/>
</dbReference>
<keyword evidence="3" id="KW-0804">Transcription</keyword>
<evidence type="ECO:0000256" key="4">
    <source>
        <dbReference type="ARBA" id="ARBA00023242"/>
    </source>
</evidence>
<reference evidence="7 8" key="1">
    <citation type="submission" date="2023-12" db="EMBL/GenBank/DDBJ databases">
        <title>A high-quality genome assembly for Dillenia turbinata (Dilleniales).</title>
        <authorList>
            <person name="Chanderbali A."/>
        </authorList>
    </citation>
    <scope>NUCLEOTIDE SEQUENCE [LARGE SCALE GENOMIC DNA]</scope>
    <source>
        <strain evidence="7">LSX21</strain>
        <tissue evidence="7">Leaf</tissue>
    </source>
</reference>
<evidence type="ECO:0000259" key="6">
    <source>
        <dbReference type="PROSITE" id="PS51005"/>
    </source>
</evidence>
<dbReference type="GO" id="GO:0003677">
    <property type="term" value="F:DNA binding"/>
    <property type="evidence" value="ECO:0007669"/>
    <property type="project" value="UniProtKB-KW"/>
</dbReference>
<dbReference type="InterPro" id="IPR036093">
    <property type="entry name" value="NAC_dom_sf"/>
</dbReference>
<keyword evidence="4" id="KW-0539">Nucleus</keyword>
<sequence length="225" mass="25779">MAFVSRLEEAGSSLSHPPTLEDLSYFETLPPGFRFKPSDQELIDYYLKNKVEGRPLPPNKIFNDDIYLGSPEYLLEKYKKIWSEGECYFFTPRNRKYKNGHQPDRRALDGHWKATGSDKLITCGDTVGCKRSLVYYKGNTHHGNKTDWMMHEYTLRSDPIRIGTSDKRLDDVVLCKIYKKVAKGEKGECGAYQGGESSAPDTSDNGTNEANRYLKSLFEDEFPYS</sequence>
<dbReference type="Gene3D" id="2.170.150.80">
    <property type="entry name" value="NAC domain"/>
    <property type="match status" value="1"/>
</dbReference>